<evidence type="ECO:0000313" key="2">
    <source>
        <dbReference type="EMBL" id="KAK7679651.1"/>
    </source>
</evidence>
<dbReference type="EMBL" id="JASBNA010000057">
    <property type="protein sequence ID" value="KAK7679651.1"/>
    <property type="molecule type" value="Genomic_DNA"/>
</dbReference>
<organism evidence="2 3">
    <name type="scientific">Cerrena zonata</name>
    <dbReference type="NCBI Taxonomy" id="2478898"/>
    <lineage>
        <taxon>Eukaryota</taxon>
        <taxon>Fungi</taxon>
        <taxon>Dikarya</taxon>
        <taxon>Basidiomycota</taxon>
        <taxon>Agaricomycotina</taxon>
        <taxon>Agaricomycetes</taxon>
        <taxon>Polyporales</taxon>
        <taxon>Cerrenaceae</taxon>
        <taxon>Cerrena</taxon>
    </lineage>
</organism>
<sequence>MSDGTISRDTVFYVEQVVFLVEDTLFKVPRRPFEERSEVFRDMFSLPSVGLTADPEGHSDEHPIRLEGVKADDFRALLKYMFPQWATSHSRTLSATEWVSILKLSRMWSMTKSQTSAIQKLESLLGEDPIRRILLAKEYDIQNWLSRAYVQLASRKEPLNAKDAASLGYECAFKIVEVRERAYEIMFTKLCGDCTRRVASSTDPQANRRRYFLEPQYPAFEEVIEREPKKHPITIVNLTELVKEVFGM</sequence>
<dbReference type="CDD" id="cd18186">
    <property type="entry name" value="BTB_POZ_ZBTB_KLHL-like"/>
    <property type="match status" value="1"/>
</dbReference>
<keyword evidence="3" id="KW-1185">Reference proteome</keyword>
<dbReference type="Gene3D" id="3.30.710.10">
    <property type="entry name" value="Potassium Channel Kv1.1, Chain A"/>
    <property type="match status" value="1"/>
</dbReference>
<accession>A0AAW0FQQ0</accession>
<dbReference type="AlphaFoldDB" id="A0AAW0FQQ0"/>
<dbReference type="SUPFAM" id="SSF54695">
    <property type="entry name" value="POZ domain"/>
    <property type="match status" value="1"/>
</dbReference>
<feature type="domain" description="BTB" evidence="1">
    <location>
        <begin position="17"/>
        <end position="121"/>
    </location>
</feature>
<dbReference type="Pfam" id="PF00651">
    <property type="entry name" value="BTB"/>
    <property type="match status" value="1"/>
</dbReference>
<name>A0AAW0FQQ0_9APHY</name>
<evidence type="ECO:0000313" key="3">
    <source>
        <dbReference type="Proteomes" id="UP001385951"/>
    </source>
</evidence>
<protein>
    <recommendedName>
        <fullName evidence="1">BTB domain-containing protein</fullName>
    </recommendedName>
</protein>
<dbReference type="InterPro" id="IPR000210">
    <property type="entry name" value="BTB/POZ_dom"/>
</dbReference>
<evidence type="ECO:0000259" key="1">
    <source>
        <dbReference type="Pfam" id="PF00651"/>
    </source>
</evidence>
<dbReference type="InterPro" id="IPR011333">
    <property type="entry name" value="SKP1/BTB/POZ_sf"/>
</dbReference>
<comment type="caution">
    <text evidence="2">The sequence shown here is derived from an EMBL/GenBank/DDBJ whole genome shotgun (WGS) entry which is preliminary data.</text>
</comment>
<proteinExistence type="predicted"/>
<dbReference type="Proteomes" id="UP001385951">
    <property type="component" value="Unassembled WGS sequence"/>
</dbReference>
<reference evidence="2 3" key="1">
    <citation type="submission" date="2022-09" db="EMBL/GenBank/DDBJ databases">
        <authorList>
            <person name="Palmer J.M."/>
        </authorList>
    </citation>
    <scope>NUCLEOTIDE SEQUENCE [LARGE SCALE GENOMIC DNA]</scope>
    <source>
        <strain evidence="2 3">DSM 7382</strain>
    </source>
</reference>
<gene>
    <name evidence="2" type="ORF">QCA50_017363</name>
</gene>